<accession>A0AAN7TCT9</accession>
<evidence type="ECO:0000313" key="9">
    <source>
        <dbReference type="Proteomes" id="UP001310890"/>
    </source>
</evidence>
<dbReference type="EMBL" id="JAVRRL010000052">
    <property type="protein sequence ID" value="KAK5110186.1"/>
    <property type="molecule type" value="Genomic_DNA"/>
</dbReference>
<comment type="caution">
    <text evidence="8">The sequence shown here is derived from an EMBL/GenBank/DDBJ whole genome shotgun (WGS) entry which is preliminary data.</text>
</comment>
<comment type="similarity">
    <text evidence="1 6">Belongs to the glycosyl hydrolase 43 family.</text>
</comment>
<dbReference type="GO" id="GO:0004553">
    <property type="term" value="F:hydrolase activity, hydrolyzing O-glycosyl compounds"/>
    <property type="evidence" value="ECO:0007669"/>
    <property type="project" value="InterPro"/>
</dbReference>
<keyword evidence="4 6" id="KW-0326">Glycosidase</keyword>
<evidence type="ECO:0000256" key="6">
    <source>
        <dbReference type="RuleBase" id="RU361187"/>
    </source>
</evidence>
<dbReference type="GO" id="GO:0005975">
    <property type="term" value="P:carbohydrate metabolic process"/>
    <property type="evidence" value="ECO:0007669"/>
    <property type="project" value="InterPro"/>
</dbReference>
<evidence type="ECO:0000256" key="5">
    <source>
        <dbReference type="PIRSR" id="PIRSR606710-2"/>
    </source>
</evidence>
<dbReference type="AlphaFoldDB" id="A0AAN7TCT9"/>
<gene>
    <name evidence="8" type="ORF">LTR62_006182</name>
</gene>
<feature type="signal peptide" evidence="7">
    <location>
        <begin position="1"/>
        <end position="22"/>
    </location>
</feature>
<keyword evidence="2 7" id="KW-0732">Signal</keyword>
<dbReference type="Pfam" id="PF04616">
    <property type="entry name" value="Glyco_hydro_43"/>
    <property type="match status" value="1"/>
</dbReference>
<dbReference type="InterPro" id="IPR006710">
    <property type="entry name" value="Glyco_hydro_43"/>
</dbReference>
<evidence type="ECO:0000313" key="8">
    <source>
        <dbReference type="EMBL" id="KAK5110186.1"/>
    </source>
</evidence>
<sequence length="416" mass="46310">MKHLILFTGLYNLLFNLQVVLAISPDMEIPSYNHTYLDITTEATPDPWITYYNNKFYLTFTANDRIPMWETSSLSNFNDPKTFQRWPVWHAPESGPQSERLWAPELHALRGRWYIYFAAADKTQGNRSHRMYVLGGPPSTQDPHQGDWELLGPIARMDQRQWAIDGTVFELHETLYFVYSGWPRKRADENGWEDRHEGVQQLFIIRLSDPTTADSPATMISHPSETWERLGGAHGAAINEGPQWLVSPAGHWRGLVYSCSGSWTKEYRMATLQLLGNGDPLDPAHWLKSRRPLLQNRADGRGPYGPGHASFLQTTGVDGETVAVFHATDSDTDGSSGRKARMQRVIWGKEGPDMGGEVGVRVGGVEEFLAGGRPAGEMEGVGMQVPVGGREGGRGLRSLVEALGDGEGGKGHGELR</sequence>
<protein>
    <recommendedName>
        <fullName evidence="10">Arabinanase/levansucrase/invertase</fullName>
    </recommendedName>
</protein>
<evidence type="ECO:0000256" key="1">
    <source>
        <dbReference type="ARBA" id="ARBA00009865"/>
    </source>
</evidence>
<evidence type="ECO:0000256" key="7">
    <source>
        <dbReference type="SAM" id="SignalP"/>
    </source>
</evidence>
<feature type="site" description="Important for catalytic activity, responsible for pKa modulation of the active site Glu and correct orientation of both the proton donor and substrate" evidence="5">
    <location>
        <position position="165"/>
    </location>
</feature>
<dbReference type="SUPFAM" id="SSF75005">
    <property type="entry name" value="Arabinanase/levansucrase/invertase"/>
    <property type="match status" value="1"/>
</dbReference>
<proteinExistence type="inferred from homology"/>
<dbReference type="InterPro" id="IPR023296">
    <property type="entry name" value="Glyco_hydro_beta-prop_sf"/>
</dbReference>
<organism evidence="8 9">
    <name type="scientific">Meristemomyces frigidus</name>
    <dbReference type="NCBI Taxonomy" id="1508187"/>
    <lineage>
        <taxon>Eukaryota</taxon>
        <taxon>Fungi</taxon>
        <taxon>Dikarya</taxon>
        <taxon>Ascomycota</taxon>
        <taxon>Pezizomycotina</taxon>
        <taxon>Dothideomycetes</taxon>
        <taxon>Dothideomycetidae</taxon>
        <taxon>Mycosphaerellales</taxon>
        <taxon>Teratosphaeriaceae</taxon>
        <taxon>Meristemomyces</taxon>
    </lineage>
</organism>
<keyword evidence="3 6" id="KW-0378">Hydrolase</keyword>
<feature type="chain" id="PRO_5042993110" description="Arabinanase/levansucrase/invertase" evidence="7">
    <location>
        <begin position="23"/>
        <end position="416"/>
    </location>
</feature>
<dbReference type="Gene3D" id="2.115.10.20">
    <property type="entry name" value="Glycosyl hydrolase domain, family 43"/>
    <property type="match status" value="1"/>
</dbReference>
<name>A0AAN7TCT9_9PEZI</name>
<evidence type="ECO:0008006" key="10">
    <source>
        <dbReference type="Google" id="ProtNLM"/>
    </source>
</evidence>
<dbReference type="Proteomes" id="UP001310890">
    <property type="component" value="Unassembled WGS sequence"/>
</dbReference>
<evidence type="ECO:0000256" key="4">
    <source>
        <dbReference type="ARBA" id="ARBA00023295"/>
    </source>
</evidence>
<dbReference type="PANTHER" id="PTHR43817:SF1">
    <property type="entry name" value="HYDROLASE, FAMILY 43, PUTATIVE (AFU_ORTHOLOGUE AFUA_3G01660)-RELATED"/>
    <property type="match status" value="1"/>
</dbReference>
<dbReference type="PANTHER" id="PTHR43817">
    <property type="entry name" value="GLYCOSYL HYDROLASE"/>
    <property type="match status" value="1"/>
</dbReference>
<evidence type="ECO:0000256" key="3">
    <source>
        <dbReference type="ARBA" id="ARBA00022801"/>
    </source>
</evidence>
<reference evidence="8" key="1">
    <citation type="submission" date="2023-08" db="EMBL/GenBank/DDBJ databases">
        <title>Black Yeasts Isolated from many extreme environments.</title>
        <authorList>
            <person name="Coleine C."/>
            <person name="Stajich J.E."/>
            <person name="Selbmann L."/>
        </authorList>
    </citation>
    <scope>NUCLEOTIDE SEQUENCE</scope>
    <source>
        <strain evidence="8">CCFEE 5401</strain>
    </source>
</reference>
<evidence type="ECO:0000256" key="2">
    <source>
        <dbReference type="ARBA" id="ARBA00022729"/>
    </source>
</evidence>
<dbReference type="CDD" id="cd18820">
    <property type="entry name" value="GH43_LbAraf43-like"/>
    <property type="match status" value="1"/>
</dbReference>